<comment type="catalytic activity">
    <reaction evidence="1 10">
        <text>(S)-malate = fumarate + H2O</text>
        <dbReference type="Rhea" id="RHEA:12460"/>
        <dbReference type="ChEBI" id="CHEBI:15377"/>
        <dbReference type="ChEBI" id="CHEBI:15589"/>
        <dbReference type="ChEBI" id="CHEBI:29806"/>
        <dbReference type="EC" id="4.2.1.2"/>
    </reaction>
</comment>
<dbReference type="GO" id="GO:0046872">
    <property type="term" value="F:metal ion binding"/>
    <property type="evidence" value="ECO:0007669"/>
    <property type="project" value="UniProtKB-UniRule"/>
</dbReference>
<evidence type="ECO:0000256" key="4">
    <source>
        <dbReference type="ARBA" id="ARBA00011738"/>
    </source>
</evidence>
<keyword evidence="7 10" id="KW-0408">Iron</keyword>
<reference evidence="14" key="1">
    <citation type="submission" date="2018-07" db="EMBL/GenBank/DDBJ databases">
        <title>Genome sequencing of Paracoccus sp. SC2-6.</title>
        <authorList>
            <person name="Heo J."/>
            <person name="Kim S.-J."/>
            <person name="Kwon S.-W."/>
        </authorList>
    </citation>
    <scope>NUCLEOTIDE SEQUENCE [LARGE SCALE GENOMIC DNA]</scope>
    <source>
        <strain evidence="14">SC2-6</strain>
    </source>
</reference>
<evidence type="ECO:0000256" key="5">
    <source>
        <dbReference type="ARBA" id="ARBA00022485"/>
    </source>
</evidence>
<evidence type="ECO:0000259" key="12">
    <source>
        <dbReference type="Pfam" id="PF05683"/>
    </source>
</evidence>
<organism evidence="13 14">
    <name type="scientific">Paracoccus suum</name>
    <dbReference type="NCBI Taxonomy" id="2259340"/>
    <lineage>
        <taxon>Bacteria</taxon>
        <taxon>Pseudomonadati</taxon>
        <taxon>Pseudomonadota</taxon>
        <taxon>Alphaproteobacteria</taxon>
        <taxon>Rhodobacterales</taxon>
        <taxon>Paracoccaceae</taxon>
        <taxon>Paracoccus</taxon>
    </lineage>
</organism>
<evidence type="ECO:0000256" key="6">
    <source>
        <dbReference type="ARBA" id="ARBA00022723"/>
    </source>
</evidence>
<accession>A0A344PHF6</accession>
<dbReference type="Gene3D" id="3.20.130.10">
    <property type="entry name" value="Fe-S hydro-lyase, tartrate dehydratase beta-type, catalytic domain"/>
    <property type="match status" value="1"/>
</dbReference>
<evidence type="ECO:0000256" key="3">
    <source>
        <dbReference type="ARBA" id="ARBA00008876"/>
    </source>
</evidence>
<dbReference type="InterPro" id="IPR004647">
    <property type="entry name" value="Fe-S_hydro-lyase_TtdB-typ_cat"/>
</dbReference>
<evidence type="ECO:0000256" key="8">
    <source>
        <dbReference type="ARBA" id="ARBA00023014"/>
    </source>
</evidence>
<comment type="function">
    <text evidence="10">Catalyzes the reversible hydration of fumarate to (S)-malate.</text>
</comment>
<dbReference type="PANTHER" id="PTHR43351:SF2">
    <property type="entry name" value="L(+)-TARTRATE DEHYDRATASE SUBUNIT BETA-RELATED"/>
    <property type="match status" value="1"/>
</dbReference>
<dbReference type="GO" id="GO:0051539">
    <property type="term" value="F:4 iron, 4 sulfur cluster binding"/>
    <property type="evidence" value="ECO:0007669"/>
    <property type="project" value="UniProtKB-UniRule"/>
</dbReference>
<feature type="domain" description="Fe-S hydro-lyase tartrate dehydratase beta-type catalytic" evidence="12">
    <location>
        <begin position="288"/>
        <end position="489"/>
    </location>
</feature>
<dbReference type="GO" id="GO:0004333">
    <property type="term" value="F:fumarate hydratase activity"/>
    <property type="evidence" value="ECO:0007669"/>
    <property type="project" value="UniProtKB-UniRule"/>
</dbReference>
<keyword evidence="8 10" id="KW-0411">Iron-sulfur</keyword>
<keyword evidence="5 10" id="KW-0004">4Fe-4S</keyword>
<evidence type="ECO:0000313" key="13">
    <source>
        <dbReference type="EMBL" id="AXC48811.1"/>
    </source>
</evidence>
<name>A0A344PHF6_9RHOB</name>
<dbReference type="KEGG" id="pars:DRW48_03100"/>
<keyword evidence="6 10" id="KW-0479">Metal-binding</keyword>
<dbReference type="GO" id="GO:0006091">
    <property type="term" value="P:generation of precursor metabolites and energy"/>
    <property type="evidence" value="ECO:0007669"/>
    <property type="project" value="InterPro"/>
</dbReference>
<keyword evidence="9 10" id="KW-0456">Lyase</keyword>
<dbReference type="InterPro" id="IPR011167">
    <property type="entry name" value="Fe_dep_fumarate_hydratase"/>
</dbReference>
<dbReference type="InterPro" id="IPR004646">
    <property type="entry name" value="Fe-S_hydro-lyase_TtdA-typ_cat"/>
</dbReference>
<dbReference type="OrthoDB" id="9798978at2"/>
<proteinExistence type="inferred from homology"/>
<dbReference type="PANTHER" id="PTHR43351">
    <property type="entry name" value="L(+)-TARTRATE DEHYDRATASE SUBUNIT BETA"/>
    <property type="match status" value="1"/>
</dbReference>
<dbReference type="NCBIfam" id="TIGR00723">
    <property type="entry name" value="ttdB_fumA_fumB"/>
    <property type="match status" value="1"/>
</dbReference>
<dbReference type="Pfam" id="PF05681">
    <property type="entry name" value="Fumerase"/>
    <property type="match status" value="1"/>
</dbReference>
<dbReference type="EC" id="4.2.1.2" evidence="10"/>
<dbReference type="InterPro" id="IPR036660">
    <property type="entry name" value="Fe-S_hydroAse_TtdB_cat_sf"/>
</dbReference>
<comment type="similarity">
    <text evidence="3 10">Belongs to the class-I fumarase family.</text>
</comment>
<dbReference type="SUPFAM" id="SSF117457">
    <property type="entry name" value="FumA C-terminal domain-like"/>
    <property type="match status" value="1"/>
</dbReference>
<comment type="subunit">
    <text evidence="4 10">Homodimer.</text>
</comment>
<dbReference type="AlphaFoldDB" id="A0A344PHF6"/>
<evidence type="ECO:0000256" key="10">
    <source>
        <dbReference type="PIRNR" id="PIRNR001394"/>
    </source>
</evidence>
<dbReference type="NCBIfam" id="TIGR00722">
    <property type="entry name" value="ttdA_fumA_fumB"/>
    <property type="match status" value="1"/>
</dbReference>
<evidence type="ECO:0000313" key="14">
    <source>
        <dbReference type="Proteomes" id="UP000252023"/>
    </source>
</evidence>
<gene>
    <name evidence="13" type="ORF">DRW48_03100</name>
</gene>
<keyword evidence="14" id="KW-1185">Reference proteome</keyword>
<dbReference type="Proteomes" id="UP000252023">
    <property type="component" value="Chromosome"/>
</dbReference>
<dbReference type="RefSeq" id="WP_114075130.1">
    <property type="nucleotide sequence ID" value="NZ_CP030918.1"/>
</dbReference>
<sequence>MPAISEEDVIASVSDALQFISYYHPADFIRAMSDAWRTEESPAAKGAMAQILVNSRMAALGHRPICQDTGVANITARIGVRARLDWDRPLQQIVDDAVRRAWRQNDNPLRASVVADPLGQRRNTGDNAPAMLHVEMVAGDRIAFDVSAKGGGSENKSRFAVLNPSASVADWVVEAVAGMGAGWCPPGILGVGIGGSVDKAMVMAKQALNEPLDAHQLRARGAATPEEELRLELIDRINALGVGAQGLGGLTTVLDVKVRSFPTHAASLPVAVVPNCAATRHVHFELDGSGPARLTPPDLSDWPELDFRDAWRDARRVDLDGLTREEIASWQPGEALLLSGRMLTGRDAAHRRIQQMLAAGELLPVDFRDRAIYYVGPVDPVAGEVVGPAGPTTSSRMDGYSDMMLDRLGVALMIGKAERGPQTLDAIARNGAAYLIAVGGAAYLVSQAIREARVIAFAELGMEAIHEFTVKDMPVTVAVDARGTSVHVTGPKAWRRLPA</sequence>
<dbReference type="PIRSF" id="PIRSF001394">
    <property type="entry name" value="Fe_dep_fumar_hy"/>
    <property type="match status" value="1"/>
</dbReference>
<dbReference type="Pfam" id="PF05683">
    <property type="entry name" value="Fumerase_C"/>
    <property type="match status" value="1"/>
</dbReference>
<evidence type="ECO:0000256" key="2">
    <source>
        <dbReference type="ARBA" id="ARBA00001966"/>
    </source>
</evidence>
<comment type="cofactor">
    <cofactor evidence="2 10">
        <name>[4Fe-4S] cluster</name>
        <dbReference type="ChEBI" id="CHEBI:49883"/>
    </cofactor>
</comment>
<evidence type="ECO:0000256" key="9">
    <source>
        <dbReference type="ARBA" id="ARBA00023239"/>
    </source>
</evidence>
<feature type="domain" description="Fe-S hydro-lyase tartrate dehydratase alpha-type catalytic" evidence="11">
    <location>
        <begin position="12"/>
        <end position="284"/>
    </location>
</feature>
<evidence type="ECO:0000256" key="1">
    <source>
        <dbReference type="ARBA" id="ARBA00000929"/>
    </source>
</evidence>
<evidence type="ECO:0000256" key="7">
    <source>
        <dbReference type="ARBA" id="ARBA00023004"/>
    </source>
</evidence>
<dbReference type="EMBL" id="CP030918">
    <property type="protein sequence ID" value="AXC48811.1"/>
    <property type="molecule type" value="Genomic_DNA"/>
</dbReference>
<protein>
    <recommendedName>
        <fullName evidence="10">Fumarate hydratase class I</fullName>
        <ecNumber evidence="10">4.2.1.2</ecNumber>
    </recommendedName>
</protein>
<evidence type="ECO:0000259" key="11">
    <source>
        <dbReference type="Pfam" id="PF05681"/>
    </source>
</evidence>